<dbReference type="Pfam" id="PF00535">
    <property type="entry name" value="Glycos_transf_2"/>
    <property type="match status" value="1"/>
</dbReference>
<gene>
    <name evidence="2" type="ORF">ABDJ38_02375</name>
</gene>
<dbReference type="InterPro" id="IPR050834">
    <property type="entry name" value="Glycosyltransf_2"/>
</dbReference>
<keyword evidence="2" id="KW-0808">Transferase</keyword>
<protein>
    <submittedName>
        <fullName evidence="2">Glycosyltransferase family A protein</fullName>
        <ecNumber evidence="2">2.4.-.-</ecNumber>
    </submittedName>
</protein>
<dbReference type="PANTHER" id="PTHR43685">
    <property type="entry name" value="GLYCOSYLTRANSFERASE"/>
    <property type="match status" value="1"/>
</dbReference>
<feature type="domain" description="Glycosyltransferase 2-like" evidence="1">
    <location>
        <begin position="8"/>
        <end position="122"/>
    </location>
</feature>
<dbReference type="EC" id="2.4.-.-" evidence="2"/>
<dbReference type="RefSeq" id="WP_346783474.1">
    <property type="nucleotide sequence ID" value="NZ_JBDLBR010000001.1"/>
</dbReference>
<dbReference type="Gene3D" id="3.90.550.10">
    <property type="entry name" value="Spore Coat Polysaccharide Biosynthesis Protein SpsA, Chain A"/>
    <property type="match status" value="1"/>
</dbReference>
<evidence type="ECO:0000313" key="2">
    <source>
        <dbReference type="EMBL" id="MEN7536018.1"/>
    </source>
</evidence>
<dbReference type="InterPro" id="IPR001173">
    <property type="entry name" value="Glyco_trans_2-like"/>
</dbReference>
<comment type="caution">
    <text evidence="2">The sequence shown here is derived from an EMBL/GenBank/DDBJ whole genome shotgun (WGS) entry which is preliminary data.</text>
</comment>
<keyword evidence="3" id="KW-1185">Reference proteome</keyword>
<accession>A0ABV0CT08</accession>
<sequence length="308" mass="34282">MPQAPLASVVICTRNRSASLRRTLVSICEAARRASDDWEIVIVDNGSTDDTKQVVSEFAERLPVRHVFEPNAGLSNARNAGVRASQGDFIVWTDDDVLVDENWLNAYFQSFKAHPGRAIFGGKATPLYEEPAKEWFVEAEPELCSLLAIRNAPSWKEITRDRVPYGLNYAIRGTEQRSHLYDPNLGVAPGRRRGGEEVAVIREILAAGHSGVWVWEAAVLHRISPERQSEAYIRQFYSSHGYDYPIAGHRVGKLHSLKGIAIALAAWGKSSIKYRLMRRSKPVQSVPHLVAASIAGASLRRYLGLQLN</sequence>
<evidence type="ECO:0000259" key="1">
    <source>
        <dbReference type="Pfam" id="PF00535"/>
    </source>
</evidence>
<dbReference type="PANTHER" id="PTHR43685:SF2">
    <property type="entry name" value="GLYCOSYLTRANSFERASE 2-LIKE DOMAIN-CONTAINING PROTEIN"/>
    <property type="match status" value="1"/>
</dbReference>
<dbReference type="CDD" id="cd00761">
    <property type="entry name" value="Glyco_tranf_GTA_type"/>
    <property type="match status" value="1"/>
</dbReference>
<dbReference type="Proteomes" id="UP001484535">
    <property type="component" value="Unassembled WGS sequence"/>
</dbReference>
<dbReference type="SUPFAM" id="SSF53448">
    <property type="entry name" value="Nucleotide-diphospho-sugar transferases"/>
    <property type="match status" value="1"/>
</dbReference>
<dbReference type="GO" id="GO:0016757">
    <property type="term" value="F:glycosyltransferase activity"/>
    <property type="evidence" value="ECO:0007669"/>
    <property type="project" value="UniProtKB-KW"/>
</dbReference>
<name>A0ABV0CT08_9SPHN</name>
<reference evidence="2 3" key="1">
    <citation type="submission" date="2024-05" db="EMBL/GenBank/DDBJ databases">
        <authorList>
            <person name="Park S."/>
        </authorList>
    </citation>
    <scope>NUCLEOTIDE SEQUENCE [LARGE SCALE GENOMIC DNA]</scope>
    <source>
        <strain evidence="2 3">DGU5</strain>
    </source>
</reference>
<keyword evidence="2" id="KW-0328">Glycosyltransferase</keyword>
<evidence type="ECO:0000313" key="3">
    <source>
        <dbReference type="Proteomes" id="UP001484535"/>
    </source>
</evidence>
<organism evidence="2 3">
    <name type="scientific">Aurantiacibacter flavus</name>
    <dbReference type="NCBI Taxonomy" id="3145232"/>
    <lineage>
        <taxon>Bacteria</taxon>
        <taxon>Pseudomonadati</taxon>
        <taxon>Pseudomonadota</taxon>
        <taxon>Alphaproteobacteria</taxon>
        <taxon>Sphingomonadales</taxon>
        <taxon>Erythrobacteraceae</taxon>
        <taxon>Aurantiacibacter</taxon>
    </lineage>
</organism>
<dbReference type="EMBL" id="JBDLBR010000001">
    <property type="protein sequence ID" value="MEN7536018.1"/>
    <property type="molecule type" value="Genomic_DNA"/>
</dbReference>
<proteinExistence type="predicted"/>
<dbReference type="InterPro" id="IPR029044">
    <property type="entry name" value="Nucleotide-diphossugar_trans"/>
</dbReference>